<dbReference type="OrthoDB" id="7060256at2"/>
<dbReference type="Proteomes" id="UP000184774">
    <property type="component" value="Unassembled WGS sequence"/>
</dbReference>
<protein>
    <recommendedName>
        <fullName evidence="4">Type VI secretion-associated protein, family</fullName>
    </recommendedName>
</protein>
<dbReference type="EMBL" id="FSSB01000010">
    <property type="protein sequence ID" value="SIO93975.1"/>
    <property type="molecule type" value="Genomic_DNA"/>
</dbReference>
<feature type="region of interest" description="Disordered" evidence="1">
    <location>
        <begin position="205"/>
        <end position="249"/>
    </location>
</feature>
<feature type="compositionally biased region" description="Acidic residues" evidence="1">
    <location>
        <begin position="217"/>
        <end position="231"/>
    </location>
</feature>
<feature type="compositionally biased region" description="Polar residues" evidence="1">
    <location>
        <begin position="235"/>
        <end position="249"/>
    </location>
</feature>
<organism evidence="2 3">
    <name type="scientific">Vibrio spartinae</name>
    <dbReference type="NCBI Taxonomy" id="1918945"/>
    <lineage>
        <taxon>Bacteria</taxon>
        <taxon>Pseudomonadati</taxon>
        <taxon>Pseudomonadota</taxon>
        <taxon>Gammaproteobacteria</taxon>
        <taxon>Vibrionales</taxon>
        <taxon>Vibrionaceae</taxon>
        <taxon>Vibrio</taxon>
    </lineage>
</organism>
<proteinExistence type="predicted"/>
<evidence type="ECO:0008006" key="4">
    <source>
        <dbReference type="Google" id="ProtNLM"/>
    </source>
</evidence>
<sequence>MNNHNQNQNDLAEDMGEREIYAAVYESLQVPYAYPDDFDQAVLAPIDEHMRVRVLPAVTQTCLTLFSQGCSDIRVICLYLYASDLWLSRAGMCALLPLLAELLTEYRHQLLPQTFTAEAELAEIDLNLALLFKKITRKLGFKLTQSSSTLQQLVDDLDTDTQSAHLEEIEDFTQGLLQHLDGTELSSVMYLKMYQEKITLLDVSPSAAQAPHSAPESESESESEGEWEQDIEPASTKSQIGSDLPAQTNSFVQPETSNALAQLLKKMTVFQNLLQQQDYLKAAIIKEDIAHIIENFDPRLYFPALFGPYVQAQISHGEALMEAQMALSQQASIDALNELYHMDLDAFIALELNSFYE</sequence>
<feature type="compositionally biased region" description="Low complexity" evidence="1">
    <location>
        <begin position="205"/>
        <end position="216"/>
    </location>
</feature>
<dbReference type="NCBIfam" id="NF041244">
    <property type="entry name" value="IglI_fam"/>
    <property type="match status" value="1"/>
</dbReference>
<name>A0A1N6M3I8_9VIBR</name>
<gene>
    <name evidence="2" type="ORF">VSP9026_01656</name>
</gene>
<evidence type="ECO:0000313" key="2">
    <source>
        <dbReference type="EMBL" id="SIO93975.1"/>
    </source>
</evidence>
<evidence type="ECO:0000256" key="1">
    <source>
        <dbReference type="SAM" id="MobiDB-lite"/>
    </source>
</evidence>
<reference evidence="2 3" key="1">
    <citation type="submission" date="2016-12" db="EMBL/GenBank/DDBJ databases">
        <authorList>
            <person name="Song W.-J."/>
            <person name="Kurnit D.M."/>
        </authorList>
    </citation>
    <scope>NUCLEOTIDE SEQUENCE [LARGE SCALE GENOMIC DNA]</scope>
    <source>
        <strain evidence="2 3">CECT 9026</strain>
    </source>
</reference>
<dbReference type="RefSeq" id="WP_074372530.1">
    <property type="nucleotide sequence ID" value="NZ_AP024907.1"/>
</dbReference>
<dbReference type="AlphaFoldDB" id="A0A1N6M3I8"/>
<evidence type="ECO:0000313" key="3">
    <source>
        <dbReference type="Proteomes" id="UP000184774"/>
    </source>
</evidence>
<accession>A0A1N6M3I8</accession>